<dbReference type="RefSeq" id="WP_100990082.1">
    <property type="nucleotide sequence ID" value="NZ_CP025096.1"/>
</dbReference>
<dbReference type="Proteomes" id="UP000232883">
    <property type="component" value="Chromosome"/>
</dbReference>
<proteinExistence type="predicted"/>
<gene>
    <name evidence="1" type="ORF">CWM47_20610</name>
</gene>
<accession>A0A2K8Z2A2</accession>
<protein>
    <submittedName>
        <fullName evidence="1">Uncharacterized protein</fullName>
    </submittedName>
</protein>
<sequence length="146" mass="16816">MSDISLLSSRYQRLSELTQQINRSILTLKKQRALAMNAMNITAQLYPAVVVTLEEVTEAKALLSRFLEGVEQLLRSSETASLLEQDYSHRLKERVVTDDQVLEVRQSLMSASPLNERQLNLLDLLLYLLDDERTNLFHQLRTSRRG</sequence>
<reference evidence="1 2" key="1">
    <citation type="submission" date="2017-11" db="EMBL/GenBank/DDBJ databases">
        <title>Taxonomic description and genome sequences of Spirosoma HA7 sp. nov., isolated from pollen microhabitat of Corylus avellana.</title>
        <authorList>
            <person name="Ambika Manirajan B."/>
            <person name="Suarez C."/>
            <person name="Ratering S."/>
            <person name="Geissler-Plaum R."/>
            <person name="Cardinale M."/>
            <person name="Sylvia S."/>
        </authorList>
    </citation>
    <scope>NUCLEOTIDE SEQUENCE [LARGE SCALE GENOMIC DNA]</scope>
    <source>
        <strain evidence="1 2">HA7</strain>
    </source>
</reference>
<dbReference type="EMBL" id="CP025096">
    <property type="protein sequence ID" value="AUD04016.1"/>
    <property type="molecule type" value="Genomic_DNA"/>
</dbReference>
<organism evidence="1 2">
    <name type="scientific">Spirosoma pollinicola</name>
    <dbReference type="NCBI Taxonomy" id="2057025"/>
    <lineage>
        <taxon>Bacteria</taxon>
        <taxon>Pseudomonadati</taxon>
        <taxon>Bacteroidota</taxon>
        <taxon>Cytophagia</taxon>
        <taxon>Cytophagales</taxon>
        <taxon>Cytophagaceae</taxon>
        <taxon>Spirosoma</taxon>
    </lineage>
</organism>
<dbReference type="KEGG" id="spir:CWM47_20610"/>
<evidence type="ECO:0000313" key="1">
    <source>
        <dbReference type="EMBL" id="AUD04016.1"/>
    </source>
</evidence>
<name>A0A2K8Z2A2_9BACT</name>
<dbReference type="AlphaFoldDB" id="A0A2K8Z2A2"/>
<evidence type="ECO:0000313" key="2">
    <source>
        <dbReference type="Proteomes" id="UP000232883"/>
    </source>
</evidence>
<keyword evidence="2" id="KW-1185">Reference proteome</keyword>